<dbReference type="GO" id="GO:0012505">
    <property type="term" value="C:endomembrane system"/>
    <property type="evidence" value="ECO:0007669"/>
    <property type="project" value="UniProtKB-SubCell"/>
</dbReference>
<proteinExistence type="predicted"/>
<evidence type="ECO:0000256" key="4">
    <source>
        <dbReference type="ARBA" id="ARBA00023136"/>
    </source>
</evidence>
<dbReference type="Proteomes" id="UP000186336">
    <property type="component" value="Chromosome"/>
</dbReference>
<keyword evidence="6" id="KW-0808">Transferase</keyword>
<dbReference type="STRING" id="299262.BWR18_08975"/>
<evidence type="ECO:0000313" key="6">
    <source>
        <dbReference type="EMBL" id="APX11800.1"/>
    </source>
</evidence>
<dbReference type="Pfam" id="PF04191">
    <property type="entry name" value="PEMT"/>
    <property type="match status" value="1"/>
</dbReference>
<keyword evidence="3 5" id="KW-1133">Transmembrane helix</keyword>
<keyword evidence="6" id="KW-0489">Methyltransferase</keyword>
<reference evidence="6 7" key="1">
    <citation type="submission" date="2017-01" db="EMBL/GenBank/DDBJ databases">
        <title>Complete genome of Tateyamaria omphalii DOK1-4 isolated from seawater in Dokdo.</title>
        <authorList>
            <person name="Kim J.H."/>
            <person name="Chi W.-J."/>
        </authorList>
    </citation>
    <scope>NUCLEOTIDE SEQUENCE [LARGE SCALE GENOMIC DNA]</scope>
    <source>
        <strain evidence="6 7">DOK1-4</strain>
    </source>
</reference>
<sequence length="150" mass="17346">MTNLLHIPPVWLVTCVFLAWCQGRYFPLGMSVDHPLTHAMAGLMIGAGLLLIMAALLAFWRNKTTVIPHQTPERLITDGIFARTRNPIYLGDALLLAGLTLRFDAVPSLVLVPIFVWWIERQFIVPEEDRMRRTFKAEFARYEQKVRRWV</sequence>
<dbReference type="GO" id="GO:0032259">
    <property type="term" value="P:methylation"/>
    <property type="evidence" value="ECO:0007669"/>
    <property type="project" value="UniProtKB-KW"/>
</dbReference>
<dbReference type="Gene3D" id="1.20.120.1630">
    <property type="match status" value="1"/>
</dbReference>
<accession>A0A1P8MUM5</accession>
<dbReference type="PANTHER" id="PTHR12714">
    <property type="entry name" value="PROTEIN-S ISOPRENYLCYSTEINE O-METHYLTRANSFERASE"/>
    <property type="match status" value="1"/>
</dbReference>
<dbReference type="RefSeq" id="WP_076627660.1">
    <property type="nucleotide sequence ID" value="NZ_CP019312.1"/>
</dbReference>
<keyword evidence="2 5" id="KW-0812">Transmembrane</keyword>
<dbReference type="InterPro" id="IPR007318">
    <property type="entry name" value="Phopholipid_MeTrfase"/>
</dbReference>
<dbReference type="KEGG" id="tom:BWR18_08975"/>
<evidence type="ECO:0000313" key="7">
    <source>
        <dbReference type="Proteomes" id="UP000186336"/>
    </source>
</evidence>
<dbReference type="GO" id="GO:0008168">
    <property type="term" value="F:methyltransferase activity"/>
    <property type="evidence" value="ECO:0007669"/>
    <property type="project" value="UniProtKB-KW"/>
</dbReference>
<name>A0A1P8MUM5_9RHOB</name>
<keyword evidence="4 5" id="KW-0472">Membrane</keyword>
<dbReference type="PANTHER" id="PTHR12714:SF24">
    <property type="entry name" value="SLR1182 PROTEIN"/>
    <property type="match status" value="1"/>
</dbReference>
<dbReference type="AlphaFoldDB" id="A0A1P8MUM5"/>
<evidence type="ECO:0000256" key="2">
    <source>
        <dbReference type="ARBA" id="ARBA00022692"/>
    </source>
</evidence>
<evidence type="ECO:0000256" key="1">
    <source>
        <dbReference type="ARBA" id="ARBA00004127"/>
    </source>
</evidence>
<keyword evidence="7" id="KW-1185">Reference proteome</keyword>
<evidence type="ECO:0000256" key="3">
    <source>
        <dbReference type="ARBA" id="ARBA00022989"/>
    </source>
</evidence>
<gene>
    <name evidence="6" type="ORF">BWR18_08975</name>
</gene>
<protein>
    <submittedName>
        <fullName evidence="6">S-isoprenylcysteine methyltransferase</fullName>
    </submittedName>
</protein>
<dbReference type="EMBL" id="CP019312">
    <property type="protein sequence ID" value="APX11800.1"/>
    <property type="molecule type" value="Genomic_DNA"/>
</dbReference>
<dbReference type="OrthoDB" id="9811969at2"/>
<feature type="transmembrane region" description="Helical" evidence="5">
    <location>
        <begin position="39"/>
        <end position="60"/>
    </location>
</feature>
<comment type="subcellular location">
    <subcellularLocation>
        <location evidence="1">Endomembrane system</location>
        <topology evidence="1">Multi-pass membrane protein</topology>
    </subcellularLocation>
</comment>
<evidence type="ECO:0000256" key="5">
    <source>
        <dbReference type="SAM" id="Phobius"/>
    </source>
</evidence>
<organism evidence="6 7">
    <name type="scientific">Tateyamaria omphalii</name>
    <dbReference type="NCBI Taxonomy" id="299262"/>
    <lineage>
        <taxon>Bacteria</taxon>
        <taxon>Pseudomonadati</taxon>
        <taxon>Pseudomonadota</taxon>
        <taxon>Alphaproteobacteria</taxon>
        <taxon>Rhodobacterales</taxon>
        <taxon>Roseobacteraceae</taxon>
        <taxon>Tateyamaria</taxon>
    </lineage>
</organism>